<dbReference type="RefSeq" id="WP_186813765.1">
    <property type="nucleotide sequence ID" value="NZ_BAAAYQ010000001.1"/>
</dbReference>
<dbReference type="PANTHER" id="PTHR21666">
    <property type="entry name" value="PEPTIDASE-RELATED"/>
    <property type="match status" value="1"/>
</dbReference>
<name>A0A512HR66_9ACTN</name>
<dbReference type="AlphaFoldDB" id="A0A512HR66"/>
<dbReference type="InterPro" id="IPR011055">
    <property type="entry name" value="Dup_hybrid_motif"/>
</dbReference>
<feature type="domain" description="M23ase beta-sheet core" evidence="1">
    <location>
        <begin position="256"/>
        <end position="352"/>
    </location>
</feature>
<proteinExistence type="predicted"/>
<dbReference type="Pfam" id="PF26571">
    <property type="entry name" value="VldE"/>
    <property type="match status" value="1"/>
</dbReference>
<evidence type="ECO:0000259" key="1">
    <source>
        <dbReference type="Pfam" id="PF01551"/>
    </source>
</evidence>
<reference evidence="3 4" key="1">
    <citation type="submission" date="2019-07" db="EMBL/GenBank/DDBJ databases">
        <title>Whole genome shotgun sequence of Aeromicrobium flavum NBRC 107625.</title>
        <authorList>
            <person name="Hosoyama A."/>
            <person name="Uohara A."/>
            <person name="Ohji S."/>
            <person name="Ichikawa N."/>
        </authorList>
    </citation>
    <scope>NUCLEOTIDE SEQUENCE [LARGE SCALE GENOMIC DNA]</scope>
    <source>
        <strain evidence="3 4">NBRC 107625</strain>
    </source>
</reference>
<dbReference type="Gene3D" id="2.70.70.10">
    <property type="entry name" value="Glucose Permease (Domain IIA)"/>
    <property type="match status" value="1"/>
</dbReference>
<dbReference type="InterPro" id="IPR016047">
    <property type="entry name" value="M23ase_b-sheet_dom"/>
</dbReference>
<evidence type="ECO:0000313" key="3">
    <source>
        <dbReference type="EMBL" id="GEO87945.1"/>
    </source>
</evidence>
<gene>
    <name evidence="3" type="ORF">AFL01nite_02720</name>
</gene>
<dbReference type="InterPro" id="IPR050570">
    <property type="entry name" value="Cell_wall_metabolism_enzyme"/>
</dbReference>
<comment type="caution">
    <text evidence="3">The sequence shown here is derived from an EMBL/GenBank/DDBJ whole genome shotgun (WGS) entry which is preliminary data.</text>
</comment>
<organism evidence="3 4">
    <name type="scientific">Aeromicrobium flavum</name>
    <dbReference type="NCBI Taxonomy" id="416568"/>
    <lineage>
        <taxon>Bacteria</taxon>
        <taxon>Bacillati</taxon>
        <taxon>Actinomycetota</taxon>
        <taxon>Actinomycetes</taxon>
        <taxon>Propionibacteriales</taxon>
        <taxon>Nocardioidaceae</taxon>
        <taxon>Aeromicrobium</taxon>
    </lineage>
</organism>
<dbReference type="CDD" id="cd12797">
    <property type="entry name" value="M23_peptidase"/>
    <property type="match status" value="1"/>
</dbReference>
<feature type="domain" description="ARB-07466-like C-terminal" evidence="2">
    <location>
        <begin position="404"/>
        <end position="509"/>
    </location>
</feature>
<evidence type="ECO:0000259" key="2">
    <source>
        <dbReference type="Pfam" id="PF26571"/>
    </source>
</evidence>
<dbReference type="Pfam" id="PF01551">
    <property type="entry name" value="Peptidase_M23"/>
    <property type="match status" value="1"/>
</dbReference>
<dbReference type="GO" id="GO:0004222">
    <property type="term" value="F:metalloendopeptidase activity"/>
    <property type="evidence" value="ECO:0007669"/>
    <property type="project" value="TreeGrafter"/>
</dbReference>
<dbReference type="Proteomes" id="UP000321769">
    <property type="component" value="Unassembled WGS sequence"/>
</dbReference>
<accession>A0A512HR66</accession>
<keyword evidence="4" id="KW-1185">Reference proteome</keyword>
<dbReference type="SUPFAM" id="SSF51261">
    <property type="entry name" value="Duplicated hybrid motif"/>
    <property type="match status" value="1"/>
</dbReference>
<protein>
    <submittedName>
        <fullName evidence="3">Uncharacterized protein</fullName>
    </submittedName>
</protein>
<dbReference type="EMBL" id="BJZQ01000001">
    <property type="protein sequence ID" value="GEO87945.1"/>
    <property type="molecule type" value="Genomic_DNA"/>
</dbReference>
<dbReference type="PANTHER" id="PTHR21666:SF270">
    <property type="entry name" value="MUREIN HYDROLASE ACTIVATOR ENVC"/>
    <property type="match status" value="1"/>
</dbReference>
<evidence type="ECO:0000313" key="4">
    <source>
        <dbReference type="Proteomes" id="UP000321769"/>
    </source>
</evidence>
<sequence>MRALIVGLIGAVLLGPAVLFLGIGVLLNPAARATCLTGTAGLRVGTMPDHVDAMTGDGTAVRLERNQLQHAATIISTGANLDDVGREGIVIALMAALTESRLRMLANTRAHPSSGAFANDGDGGDHDSLGLFQMRPSTGWGTVADLMDPRFQARAFFGGPTGPHGGSPRGLLDISGWRTMSKGAAAQAVEVSRYPDRYAAWEPVAEKILDTLTGSTGAAAAVPETGQVVFPLPNGSWVRSSGFGMRRHPVTGVYKLHTGADYAAPAGTPIVAAADGRVASAGPATGYGNLILIEHTVNGSTVATGYAHMNADGIHVQPGDRVTAGQHIADVGMSGYTTGPHLHFEIRPGGSDRSPVDPEPWLTGRGATSLDQTSTGTAPGCHPDTADGYVGTDPDEAVEDPTGDGRITARMAHVLSQLETTFPESSWACWRAGSPSTNDHAAGRACDGTFGNKIGTRAAGASLAVGWRVTNWLKANATQLGVEYLIWQGKIWSVARASEGWRSYNGGGTFDPRSVTGGHFDHLHVAVAAPSPAS</sequence>
<dbReference type="InterPro" id="IPR058593">
    <property type="entry name" value="ARB_07466-like_C"/>
</dbReference>